<gene>
    <name evidence="1" type="ORF">GMARGA_LOCUS13529</name>
</gene>
<dbReference type="Proteomes" id="UP000789901">
    <property type="component" value="Unassembled WGS sequence"/>
</dbReference>
<protein>
    <submittedName>
        <fullName evidence="1">2643_t:CDS:1</fullName>
    </submittedName>
</protein>
<name>A0ABN7V2A8_GIGMA</name>
<accession>A0ABN7V2A8</accession>
<evidence type="ECO:0000313" key="2">
    <source>
        <dbReference type="Proteomes" id="UP000789901"/>
    </source>
</evidence>
<sequence length="280" mass="32043">MSFENSQAESSNITMDFDNFEPLNFTIYQNSDEETIIDNSWKGNAKIDFGIEFVSTNTTPPKSVYWARNSAINLLAGLGINFTTNVFASRIDNWLHTYDICSAIGEAKEVATQNFIYYAQIYHIEKEAFSTPTSILLAKLTKTDVLKFSKKVNKASENLIQILNTIIDTNFGARLEYRIEAIPNIKQYFGNSAEDNPNNVRTLEIYKTIRQSNTVWLLSTIFNLDNFIENTQHNQQDQQISDSNEIRIDPAIKELIKNLVTTIISAKNYDNEMNQLFDLI</sequence>
<reference evidence="1 2" key="1">
    <citation type="submission" date="2021-06" db="EMBL/GenBank/DDBJ databases">
        <authorList>
            <person name="Kallberg Y."/>
            <person name="Tangrot J."/>
            <person name="Rosling A."/>
        </authorList>
    </citation>
    <scope>NUCLEOTIDE SEQUENCE [LARGE SCALE GENOMIC DNA]</scope>
    <source>
        <strain evidence="1 2">120-4 pot B 10/14</strain>
    </source>
</reference>
<organism evidence="1 2">
    <name type="scientific">Gigaspora margarita</name>
    <dbReference type="NCBI Taxonomy" id="4874"/>
    <lineage>
        <taxon>Eukaryota</taxon>
        <taxon>Fungi</taxon>
        <taxon>Fungi incertae sedis</taxon>
        <taxon>Mucoromycota</taxon>
        <taxon>Glomeromycotina</taxon>
        <taxon>Glomeromycetes</taxon>
        <taxon>Diversisporales</taxon>
        <taxon>Gigasporaceae</taxon>
        <taxon>Gigaspora</taxon>
    </lineage>
</organism>
<keyword evidence="2" id="KW-1185">Reference proteome</keyword>
<dbReference type="EMBL" id="CAJVQB010008609">
    <property type="protein sequence ID" value="CAG8721103.1"/>
    <property type="molecule type" value="Genomic_DNA"/>
</dbReference>
<comment type="caution">
    <text evidence="1">The sequence shown here is derived from an EMBL/GenBank/DDBJ whole genome shotgun (WGS) entry which is preliminary data.</text>
</comment>
<proteinExistence type="predicted"/>
<evidence type="ECO:0000313" key="1">
    <source>
        <dbReference type="EMBL" id="CAG8721103.1"/>
    </source>
</evidence>